<evidence type="ECO:0000313" key="2">
    <source>
        <dbReference type="Proteomes" id="UP001499843"/>
    </source>
</evidence>
<comment type="caution">
    <text evidence="1">The sequence shown here is derived from an EMBL/GenBank/DDBJ whole genome shotgun (WGS) entry which is preliminary data.</text>
</comment>
<gene>
    <name evidence="1" type="ORF">GCM10009850_072910</name>
</gene>
<accession>A0ABP5PJB3</accession>
<sequence>MPGFRAAVVGAATIASQGLATTCVTSIRRRLLSAATVVCPIAAQGVVEPVKVPFAMSWAAAEAGGGTDKVATVRTAANAAALAVEKSRT</sequence>
<evidence type="ECO:0008006" key="3">
    <source>
        <dbReference type="Google" id="ProtNLM"/>
    </source>
</evidence>
<evidence type="ECO:0000313" key="1">
    <source>
        <dbReference type="EMBL" id="GAA2211830.1"/>
    </source>
</evidence>
<organism evidence="1 2">
    <name type="scientific">Nonomuraea monospora</name>
    <dbReference type="NCBI Taxonomy" id="568818"/>
    <lineage>
        <taxon>Bacteria</taxon>
        <taxon>Bacillati</taxon>
        <taxon>Actinomycetota</taxon>
        <taxon>Actinomycetes</taxon>
        <taxon>Streptosporangiales</taxon>
        <taxon>Streptosporangiaceae</taxon>
        <taxon>Nonomuraea</taxon>
    </lineage>
</organism>
<name>A0ABP5PJB3_9ACTN</name>
<proteinExistence type="predicted"/>
<dbReference type="Proteomes" id="UP001499843">
    <property type="component" value="Unassembled WGS sequence"/>
</dbReference>
<reference evidence="2" key="1">
    <citation type="journal article" date="2019" name="Int. J. Syst. Evol. Microbiol.">
        <title>The Global Catalogue of Microorganisms (GCM) 10K type strain sequencing project: providing services to taxonomists for standard genome sequencing and annotation.</title>
        <authorList>
            <consortium name="The Broad Institute Genomics Platform"/>
            <consortium name="The Broad Institute Genome Sequencing Center for Infectious Disease"/>
            <person name="Wu L."/>
            <person name="Ma J."/>
        </authorList>
    </citation>
    <scope>NUCLEOTIDE SEQUENCE [LARGE SCALE GENOMIC DNA]</scope>
    <source>
        <strain evidence="2">JCM 16114</strain>
    </source>
</reference>
<dbReference type="EMBL" id="BAAAQX010000023">
    <property type="protein sequence ID" value="GAA2211830.1"/>
    <property type="molecule type" value="Genomic_DNA"/>
</dbReference>
<keyword evidence="2" id="KW-1185">Reference proteome</keyword>
<protein>
    <recommendedName>
        <fullName evidence="3">Secreted protein</fullName>
    </recommendedName>
</protein>